<dbReference type="EMBL" id="JAEQND010000012">
    <property type="protein sequence ID" value="MBL0427619.1"/>
    <property type="molecule type" value="Genomic_DNA"/>
</dbReference>
<evidence type="ECO:0000256" key="1">
    <source>
        <dbReference type="SAM" id="SignalP"/>
    </source>
</evidence>
<protein>
    <recommendedName>
        <fullName evidence="4">HMA domain-containing protein</fullName>
    </recommendedName>
</protein>
<sequence>MKAAARAALGGALALLLGAPAQACGVCIEDKVAATYDYRSVQDALARGRLVVYCDVVGLRDVQRARVAAARVRGVEARSVRVSAEPAAVSFVLDPKQQSAQAAVLAVQAALPAGTRLAILRVEGGSPVVPTRPPPR</sequence>
<dbReference type="Proteomes" id="UP000622707">
    <property type="component" value="Unassembled WGS sequence"/>
</dbReference>
<feature type="chain" id="PRO_5046737671" description="HMA domain-containing protein" evidence="1">
    <location>
        <begin position="24"/>
        <end position="136"/>
    </location>
</feature>
<name>A0ABS1JTQ9_9BURK</name>
<dbReference type="RefSeq" id="WP_201692247.1">
    <property type="nucleotide sequence ID" value="NZ_JAEQND010000012.1"/>
</dbReference>
<accession>A0ABS1JTQ9</accession>
<proteinExistence type="predicted"/>
<gene>
    <name evidence="2" type="ORF">JI746_21065</name>
</gene>
<evidence type="ECO:0000313" key="3">
    <source>
        <dbReference type="Proteomes" id="UP000622707"/>
    </source>
</evidence>
<evidence type="ECO:0000313" key="2">
    <source>
        <dbReference type="EMBL" id="MBL0427619.1"/>
    </source>
</evidence>
<evidence type="ECO:0008006" key="4">
    <source>
        <dbReference type="Google" id="ProtNLM"/>
    </source>
</evidence>
<comment type="caution">
    <text evidence="2">The sequence shown here is derived from an EMBL/GenBank/DDBJ whole genome shotgun (WGS) entry which is preliminary data.</text>
</comment>
<feature type="signal peptide" evidence="1">
    <location>
        <begin position="1"/>
        <end position="23"/>
    </location>
</feature>
<reference evidence="2 3" key="1">
    <citation type="journal article" date="2017" name="Int. J. Syst. Evol. Microbiol.">
        <title>Ramlibacter alkalitolerans sp. nov., alkali-tolerant bacterium isolated from soil of ginseng.</title>
        <authorList>
            <person name="Lee D.H."/>
            <person name="Cha C.J."/>
        </authorList>
    </citation>
    <scope>NUCLEOTIDE SEQUENCE [LARGE SCALE GENOMIC DNA]</scope>
    <source>
        <strain evidence="2 3">KACC 19305</strain>
    </source>
</reference>
<keyword evidence="3" id="KW-1185">Reference proteome</keyword>
<keyword evidence="1" id="KW-0732">Signal</keyword>
<organism evidence="2 3">
    <name type="scientific">Ramlibacter alkalitolerans</name>
    <dbReference type="NCBI Taxonomy" id="2039631"/>
    <lineage>
        <taxon>Bacteria</taxon>
        <taxon>Pseudomonadati</taxon>
        <taxon>Pseudomonadota</taxon>
        <taxon>Betaproteobacteria</taxon>
        <taxon>Burkholderiales</taxon>
        <taxon>Comamonadaceae</taxon>
        <taxon>Ramlibacter</taxon>
    </lineage>
</organism>